<dbReference type="Pfam" id="PF04542">
    <property type="entry name" value="Sigma70_r2"/>
    <property type="match status" value="1"/>
</dbReference>
<dbReference type="InterPro" id="IPR013324">
    <property type="entry name" value="RNA_pol_sigma_r3/r4-like"/>
</dbReference>
<dbReference type="GO" id="GO:0016987">
    <property type="term" value="F:sigma factor activity"/>
    <property type="evidence" value="ECO:0007669"/>
    <property type="project" value="UniProtKB-KW"/>
</dbReference>
<evidence type="ECO:0000313" key="6">
    <source>
        <dbReference type="EMBL" id="MPM34410.1"/>
    </source>
</evidence>
<evidence type="ECO:0000256" key="3">
    <source>
        <dbReference type="ARBA" id="ARBA00023125"/>
    </source>
</evidence>
<gene>
    <name evidence="6" type="primary">rpoS_1</name>
    <name evidence="6" type="ORF">SDC9_80993</name>
</gene>
<evidence type="ECO:0000256" key="4">
    <source>
        <dbReference type="ARBA" id="ARBA00023163"/>
    </source>
</evidence>
<dbReference type="InterPro" id="IPR014284">
    <property type="entry name" value="RNA_pol_sigma-70_dom"/>
</dbReference>
<dbReference type="InterPro" id="IPR013325">
    <property type="entry name" value="RNA_pol_sigma_r2"/>
</dbReference>
<sequence>MGYEDLVLRGKAGDKEALDELIRKFTGYIIKCANNVYINGYTQEDLIQEGYVSLVKAVDKYDPKRGNFTAYVTFAIKKNFNYKIRGKARENYIGSLDYEVNQNTQLLDMLSTKENIEEDYVKKEVLGEISKVINNLPKELREVIDYYYISNKGSLKEYAEEKNINYSTLIRRKSLALKIIKNNLKDVHIIE</sequence>
<name>A0A644Z0K3_9ZZZZ</name>
<organism evidence="6">
    <name type="scientific">bioreactor metagenome</name>
    <dbReference type="NCBI Taxonomy" id="1076179"/>
    <lineage>
        <taxon>unclassified sequences</taxon>
        <taxon>metagenomes</taxon>
        <taxon>ecological metagenomes</taxon>
    </lineage>
</organism>
<protein>
    <submittedName>
        <fullName evidence="6">RNA polymerase sigma factor RpoS</fullName>
    </submittedName>
</protein>
<proteinExistence type="predicted"/>
<keyword evidence="4" id="KW-0804">Transcription</keyword>
<dbReference type="SUPFAM" id="SSF88659">
    <property type="entry name" value="Sigma3 and sigma4 domains of RNA polymerase sigma factors"/>
    <property type="match status" value="1"/>
</dbReference>
<dbReference type="EMBL" id="VSSQ01006963">
    <property type="protein sequence ID" value="MPM34410.1"/>
    <property type="molecule type" value="Genomic_DNA"/>
</dbReference>
<feature type="domain" description="RNA polymerase sigma-70 region 2" evidence="5">
    <location>
        <begin position="21"/>
        <end position="89"/>
    </location>
</feature>
<dbReference type="InterPro" id="IPR036388">
    <property type="entry name" value="WH-like_DNA-bd_sf"/>
</dbReference>
<evidence type="ECO:0000256" key="1">
    <source>
        <dbReference type="ARBA" id="ARBA00023015"/>
    </source>
</evidence>
<dbReference type="SUPFAM" id="SSF88946">
    <property type="entry name" value="Sigma2 domain of RNA polymerase sigma factors"/>
    <property type="match status" value="1"/>
</dbReference>
<evidence type="ECO:0000256" key="2">
    <source>
        <dbReference type="ARBA" id="ARBA00023082"/>
    </source>
</evidence>
<reference evidence="6" key="1">
    <citation type="submission" date="2019-08" db="EMBL/GenBank/DDBJ databases">
        <authorList>
            <person name="Kucharzyk K."/>
            <person name="Murdoch R.W."/>
            <person name="Higgins S."/>
            <person name="Loffler F."/>
        </authorList>
    </citation>
    <scope>NUCLEOTIDE SEQUENCE</scope>
</reference>
<comment type="caution">
    <text evidence="6">The sequence shown here is derived from an EMBL/GenBank/DDBJ whole genome shotgun (WGS) entry which is preliminary data.</text>
</comment>
<dbReference type="NCBIfam" id="TIGR02937">
    <property type="entry name" value="sigma70-ECF"/>
    <property type="match status" value="1"/>
</dbReference>
<dbReference type="AlphaFoldDB" id="A0A644Z0K3"/>
<keyword evidence="1" id="KW-0805">Transcription regulation</keyword>
<keyword evidence="2" id="KW-0731">Sigma factor</keyword>
<dbReference type="InterPro" id="IPR007627">
    <property type="entry name" value="RNA_pol_sigma70_r2"/>
</dbReference>
<dbReference type="GO" id="GO:0003677">
    <property type="term" value="F:DNA binding"/>
    <property type="evidence" value="ECO:0007669"/>
    <property type="project" value="UniProtKB-KW"/>
</dbReference>
<dbReference type="Gene3D" id="1.20.120.1810">
    <property type="match status" value="1"/>
</dbReference>
<accession>A0A644Z0K3</accession>
<keyword evidence="3" id="KW-0238">DNA-binding</keyword>
<dbReference type="GO" id="GO:0006352">
    <property type="term" value="P:DNA-templated transcription initiation"/>
    <property type="evidence" value="ECO:0007669"/>
    <property type="project" value="InterPro"/>
</dbReference>
<dbReference type="Gene3D" id="1.10.10.10">
    <property type="entry name" value="Winged helix-like DNA-binding domain superfamily/Winged helix DNA-binding domain"/>
    <property type="match status" value="1"/>
</dbReference>
<evidence type="ECO:0000259" key="5">
    <source>
        <dbReference type="Pfam" id="PF04542"/>
    </source>
</evidence>
<dbReference type="PANTHER" id="PTHR30385">
    <property type="entry name" value="SIGMA FACTOR F FLAGELLAR"/>
    <property type="match status" value="1"/>
</dbReference>